<evidence type="ECO:0000256" key="3">
    <source>
        <dbReference type="ARBA" id="ARBA00022448"/>
    </source>
</evidence>
<dbReference type="PANTHER" id="PTHR10997:SF7">
    <property type="entry name" value="IMPORTIN-11"/>
    <property type="match status" value="1"/>
</dbReference>
<comment type="similarity">
    <text evidence="2">Belongs to the importin beta family.</text>
</comment>
<dbReference type="Pfam" id="PF03810">
    <property type="entry name" value="IBN_N"/>
    <property type="match status" value="1"/>
</dbReference>
<comment type="subcellular location">
    <subcellularLocation>
        <location evidence="1">Nucleus</location>
    </subcellularLocation>
</comment>
<dbReference type="Pfam" id="PF25758">
    <property type="entry name" value="TPR_IPO11"/>
    <property type="match status" value="1"/>
</dbReference>
<dbReference type="Proteomes" id="UP000054485">
    <property type="component" value="Unassembled WGS sequence"/>
</dbReference>
<dbReference type="GO" id="GO:0031267">
    <property type="term" value="F:small GTPase binding"/>
    <property type="evidence" value="ECO:0007669"/>
    <property type="project" value="InterPro"/>
</dbReference>
<dbReference type="GO" id="GO:0006606">
    <property type="term" value="P:protein import into nucleus"/>
    <property type="evidence" value="ECO:0007669"/>
    <property type="project" value="TreeGrafter"/>
</dbReference>
<keyword evidence="4" id="KW-0539">Nucleus</keyword>
<evidence type="ECO:0000259" key="5">
    <source>
        <dbReference type="PROSITE" id="PS50166"/>
    </source>
</evidence>
<evidence type="ECO:0000313" key="6">
    <source>
        <dbReference type="EMBL" id="KIK43394.1"/>
    </source>
</evidence>
<protein>
    <recommendedName>
        <fullName evidence="5">Importin N-terminal domain-containing protein</fullName>
    </recommendedName>
</protein>
<dbReference type="InParanoid" id="A0A0D0B054"/>
<sequence>MAKPSNLGSTTKVVDPQELYRVITQASSQNPAEVHASSKRVEELLDYFGTFDGLHEIAATRSVPLPVRKQSIIQFKNKALNHWRSRKLLSEEQRVRIRSRCLTFFDEEDDTIAECNEVIVAKIARQDYPVNWPLLLADIMDVIRTNLEVLCGSPNNDPRSTLSLRRGLALLNSVLKEFSGVKLLAGVNTMVNIIDQLHEVMFDYYSKLSSMISALVPPALSDQRTADNLIVAHFMYKCLVKMALWLWPRLFHPQGGFAKLEPWFLQLFQSSTGQLKILFELRTNLVIALRASGASDRLTLLSIDRLTRHVRVFGKFFRRLQQLKPDKFVQLPTGNEIVFYYWDRVVQATNGPPELIQDAPTAVFPVRFLLQAMVLFKENLSRWTPFRKGGPKTETTLSQEFVEDAVRLLVTRFIPLNLADLQGWMSDPEEWVNLEDKENDQWEYELRPCGERVLMTLSSQYKVYVTPLLETTFKQIIAQPTVDSASVIQKEALYCAIGRCATHLREVIPFSQWLQHNLLAEARETNQYYPIIKRRIAWLIGKWISDMCSPANDPNVWDILTHLLQDRGPGTDSVVRLTAATALQECVDTLDFDIDVFVPYLPTAVTELVRLMGETDTMEAKQRLAKSLNVVIQRAGTRITPHAQMISEGIPQLWTAAGEEWLFKSQLLVVVTSLVSAMKEQTSLNGLIVPLVQDGLSPGVAINLDEDALNLWLAAVRNSSSLGYAGGPGLIDLVPLAVSLLSDNLDLLGKIVSIIESCLFVDAPAVLQSFAQPLMNAFVKALTGQAIMTNQKDILICLQFLTQLAPAALWGQAMHFAGLVSHIVNLLNHDESSPNLLTECIYLLARIALADRQMFLQLVSATAETMDLPEAKIWEAVLDHWWRQFDHMSEPRHRKLAALGIASLVSTGRPEVLDRLPNEIFNLWTDVFFEVKESKSLAENEDASPLTLHWDLDQVPQSYYADSESTVEFDRRKTFLDNDPVRTMQLTNYVAAALQEAERACGGIHIFNQYISKTDPTLLKQLQNELQGE</sequence>
<accession>A0A0D0B054</accession>
<dbReference type="AlphaFoldDB" id="A0A0D0B054"/>
<evidence type="ECO:0000313" key="7">
    <source>
        <dbReference type="Proteomes" id="UP000054485"/>
    </source>
</evidence>
<feature type="domain" description="Importin N-terminal" evidence="5">
    <location>
        <begin position="37"/>
        <end position="107"/>
    </location>
</feature>
<name>A0A0D0B054_9AGAM</name>
<keyword evidence="7" id="KW-1185">Reference proteome</keyword>
<proteinExistence type="inferred from homology"/>
<dbReference type="FunCoup" id="A0A0D0B054">
    <property type="interactions" value="606"/>
</dbReference>
<dbReference type="STRING" id="930992.A0A0D0B054"/>
<gene>
    <name evidence="6" type="ORF">CY34DRAFT_23585</name>
</gene>
<dbReference type="GO" id="GO:0005829">
    <property type="term" value="C:cytosol"/>
    <property type="evidence" value="ECO:0007669"/>
    <property type="project" value="TreeGrafter"/>
</dbReference>
<dbReference type="InterPro" id="IPR058669">
    <property type="entry name" value="TPR_IPO7/11-like"/>
</dbReference>
<reference evidence="7" key="2">
    <citation type="submission" date="2015-01" db="EMBL/GenBank/DDBJ databases">
        <title>Evolutionary Origins and Diversification of the Mycorrhizal Mutualists.</title>
        <authorList>
            <consortium name="DOE Joint Genome Institute"/>
            <consortium name="Mycorrhizal Genomics Consortium"/>
            <person name="Kohler A."/>
            <person name="Kuo A."/>
            <person name="Nagy L.G."/>
            <person name="Floudas D."/>
            <person name="Copeland A."/>
            <person name="Barry K.W."/>
            <person name="Cichocki N."/>
            <person name="Veneault-Fourrey C."/>
            <person name="LaButti K."/>
            <person name="Lindquist E.A."/>
            <person name="Lipzen A."/>
            <person name="Lundell T."/>
            <person name="Morin E."/>
            <person name="Murat C."/>
            <person name="Riley R."/>
            <person name="Ohm R."/>
            <person name="Sun H."/>
            <person name="Tunlid A."/>
            <person name="Henrissat B."/>
            <person name="Grigoriev I.V."/>
            <person name="Hibbett D.S."/>
            <person name="Martin F."/>
        </authorList>
    </citation>
    <scope>NUCLEOTIDE SEQUENCE [LARGE SCALE GENOMIC DNA]</scope>
    <source>
        <strain evidence="7">UH-Slu-Lm8-n1</strain>
    </source>
</reference>
<dbReference type="HOGENOM" id="CLU_003886_2_0_1"/>
<dbReference type="EMBL" id="KN835214">
    <property type="protein sequence ID" value="KIK43394.1"/>
    <property type="molecule type" value="Genomic_DNA"/>
</dbReference>
<reference evidence="6 7" key="1">
    <citation type="submission" date="2014-04" db="EMBL/GenBank/DDBJ databases">
        <authorList>
            <consortium name="DOE Joint Genome Institute"/>
            <person name="Kuo A."/>
            <person name="Ruytinx J."/>
            <person name="Rineau F."/>
            <person name="Colpaert J."/>
            <person name="Kohler A."/>
            <person name="Nagy L.G."/>
            <person name="Floudas D."/>
            <person name="Copeland A."/>
            <person name="Barry K.W."/>
            <person name="Cichocki N."/>
            <person name="Veneault-Fourrey C."/>
            <person name="LaButti K."/>
            <person name="Lindquist E.A."/>
            <person name="Lipzen A."/>
            <person name="Lundell T."/>
            <person name="Morin E."/>
            <person name="Murat C."/>
            <person name="Sun H."/>
            <person name="Tunlid A."/>
            <person name="Henrissat B."/>
            <person name="Grigoriev I.V."/>
            <person name="Hibbett D.S."/>
            <person name="Martin F."/>
            <person name="Nordberg H.P."/>
            <person name="Cantor M.N."/>
            <person name="Hua S.X."/>
        </authorList>
    </citation>
    <scope>NUCLEOTIDE SEQUENCE [LARGE SCALE GENOMIC DNA]</scope>
    <source>
        <strain evidence="6 7">UH-Slu-Lm8-n1</strain>
    </source>
</reference>
<dbReference type="GO" id="GO:0005635">
    <property type="term" value="C:nuclear envelope"/>
    <property type="evidence" value="ECO:0007669"/>
    <property type="project" value="TreeGrafter"/>
</dbReference>
<organism evidence="6 7">
    <name type="scientific">Suillus luteus UH-Slu-Lm8-n1</name>
    <dbReference type="NCBI Taxonomy" id="930992"/>
    <lineage>
        <taxon>Eukaryota</taxon>
        <taxon>Fungi</taxon>
        <taxon>Dikarya</taxon>
        <taxon>Basidiomycota</taxon>
        <taxon>Agaricomycotina</taxon>
        <taxon>Agaricomycetes</taxon>
        <taxon>Agaricomycetidae</taxon>
        <taxon>Boletales</taxon>
        <taxon>Suillineae</taxon>
        <taxon>Suillaceae</taxon>
        <taxon>Suillus</taxon>
    </lineage>
</organism>
<dbReference type="OrthoDB" id="361693at2759"/>
<dbReference type="InterPro" id="IPR016024">
    <property type="entry name" value="ARM-type_fold"/>
</dbReference>
<keyword evidence="3" id="KW-0813">Transport</keyword>
<dbReference type="InterPro" id="IPR011989">
    <property type="entry name" value="ARM-like"/>
</dbReference>
<dbReference type="InterPro" id="IPR001494">
    <property type="entry name" value="Importin-beta_N"/>
</dbReference>
<evidence type="ECO:0000256" key="2">
    <source>
        <dbReference type="ARBA" id="ARBA00007991"/>
    </source>
</evidence>
<evidence type="ECO:0000256" key="1">
    <source>
        <dbReference type="ARBA" id="ARBA00004123"/>
    </source>
</evidence>
<dbReference type="SUPFAM" id="SSF48371">
    <property type="entry name" value="ARM repeat"/>
    <property type="match status" value="1"/>
</dbReference>
<dbReference type="PANTHER" id="PTHR10997">
    <property type="entry name" value="IMPORTIN-7, 8, 11"/>
    <property type="match status" value="1"/>
</dbReference>
<dbReference type="PROSITE" id="PS50166">
    <property type="entry name" value="IMPORTIN_B_NT"/>
    <property type="match status" value="1"/>
</dbReference>
<dbReference type="Gene3D" id="1.25.10.10">
    <property type="entry name" value="Leucine-rich Repeat Variant"/>
    <property type="match status" value="1"/>
</dbReference>
<evidence type="ECO:0000256" key="4">
    <source>
        <dbReference type="ARBA" id="ARBA00023242"/>
    </source>
</evidence>